<gene>
    <name evidence="1" type="ORF">DA69_07110</name>
</gene>
<dbReference type="eggNOG" id="ENOG5032WZ5">
    <property type="taxonomic scope" value="Bacteria"/>
</dbReference>
<dbReference type="RefSeq" id="WP_025978082.1">
    <property type="nucleotide sequence ID" value="NZ_CP015614.1"/>
</dbReference>
<protein>
    <submittedName>
        <fullName evidence="1">Uncharacterized protein</fullName>
    </submittedName>
</protein>
<name>A0A172Y5M6_9CAUL</name>
<evidence type="ECO:0000313" key="1">
    <source>
        <dbReference type="EMBL" id="ANF54527.1"/>
    </source>
</evidence>
<accession>A0A172Y5M6</accession>
<sequence length="180" mass="19861">MGDTFRAILLIALIAAFLTTSVLLFSWWMESERRLRRAMTKALGAPADTLALSPYEGRAAGLDLEGGQLVVLWNRGAMGLVYAFEEVLGAEIIVDSHLVARVLRGQRRKEIDLDAPDAELVVLRLIFSDPHNAEFEIALWNGTHNAPASEAEKTSGARSPGEGLRLGRRWLSHVEAVMQR</sequence>
<reference evidence="1 2" key="1">
    <citation type="journal article" date="2014" name="Genome Announc.">
        <title>Genome Sequence of a Promising Hydrogen-Producing Facultative Anaerobic Bacterium, Brevundimonas naejangsanensis Strain B1.</title>
        <authorList>
            <person name="Su H."/>
            <person name="Zhang T."/>
            <person name="Bao M."/>
            <person name="Jiang Y."/>
            <person name="Wang Y."/>
            <person name="Tan T."/>
        </authorList>
    </citation>
    <scope>NUCLEOTIDE SEQUENCE [LARGE SCALE GENOMIC DNA]</scope>
    <source>
        <strain evidence="1 2">B1</strain>
    </source>
</reference>
<dbReference type="KEGG" id="bne:DA69_07110"/>
<dbReference type="EMBL" id="CP015614">
    <property type="protein sequence ID" value="ANF54527.1"/>
    <property type="molecule type" value="Genomic_DNA"/>
</dbReference>
<dbReference type="AlphaFoldDB" id="A0A172Y5M6"/>
<evidence type="ECO:0000313" key="2">
    <source>
        <dbReference type="Proteomes" id="UP000077603"/>
    </source>
</evidence>
<proteinExistence type="predicted"/>
<dbReference type="OrthoDB" id="7203899at2"/>
<keyword evidence="2" id="KW-1185">Reference proteome</keyword>
<dbReference type="STRING" id="588932.DA69_07110"/>
<dbReference type="Proteomes" id="UP000077603">
    <property type="component" value="Chromosome"/>
</dbReference>
<organism evidence="1 2">
    <name type="scientific">Brevundimonas naejangsanensis</name>
    <dbReference type="NCBI Taxonomy" id="588932"/>
    <lineage>
        <taxon>Bacteria</taxon>
        <taxon>Pseudomonadati</taxon>
        <taxon>Pseudomonadota</taxon>
        <taxon>Alphaproteobacteria</taxon>
        <taxon>Caulobacterales</taxon>
        <taxon>Caulobacteraceae</taxon>
        <taxon>Brevundimonas</taxon>
    </lineage>
</organism>